<name>G4Z7D2_PHYSP</name>
<dbReference type="Proteomes" id="UP000002640">
    <property type="component" value="Unassembled WGS sequence"/>
</dbReference>
<sequence length="109" mass="12505">FPDVEKPETLVAFCAGNVINPRQYNCHAAFACICPHNRSWDIVERVKGPFMTFKRAGYLALLEALRRANFEDPQQSKTLVVYSNDESVVNSMRKWVIDWMYDGWVTSSG</sequence>
<organism evidence="1 2">
    <name type="scientific">Phytophthora sojae (strain P6497)</name>
    <name type="common">Soybean stem and root rot agent</name>
    <name type="synonym">Phytophthora megasperma f. sp. glycines</name>
    <dbReference type="NCBI Taxonomy" id="1094619"/>
    <lineage>
        <taxon>Eukaryota</taxon>
        <taxon>Sar</taxon>
        <taxon>Stramenopiles</taxon>
        <taxon>Oomycota</taxon>
        <taxon>Peronosporomycetes</taxon>
        <taxon>Peronosporales</taxon>
        <taxon>Peronosporaceae</taxon>
        <taxon>Phytophthora</taxon>
    </lineage>
</organism>
<evidence type="ECO:0000313" key="2">
    <source>
        <dbReference type="Proteomes" id="UP000002640"/>
    </source>
</evidence>
<evidence type="ECO:0008006" key="3">
    <source>
        <dbReference type="Google" id="ProtNLM"/>
    </source>
</evidence>
<dbReference type="EMBL" id="JH159153">
    <property type="protein sequence ID" value="EGZ19640.1"/>
    <property type="molecule type" value="Genomic_DNA"/>
</dbReference>
<proteinExistence type="predicted"/>
<dbReference type="InterPro" id="IPR012337">
    <property type="entry name" value="RNaseH-like_sf"/>
</dbReference>
<gene>
    <name evidence="1" type="ORF">PHYSODRAFT_385436</name>
</gene>
<dbReference type="InParanoid" id="G4Z7D2"/>
<keyword evidence="2" id="KW-1185">Reference proteome</keyword>
<dbReference type="GeneID" id="20650912"/>
<dbReference type="Gene3D" id="3.30.420.10">
    <property type="entry name" value="Ribonuclease H-like superfamily/Ribonuclease H"/>
    <property type="match status" value="1"/>
</dbReference>
<reference evidence="1 2" key="1">
    <citation type="journal article" date="2006" name="Science">
        <title>Phytophthora genome sequences uncover evolutionary origins and mechanisms of pathogenesis.</title>
        <authorList>
            <person name="Tyler B.M."/>
            <person name="Tripathy S."/>
            <person name="Zhang X."/>
            <person name="Dehal P."/>
            <person name="Jiang R.H."/>
            <person name="Aerts A."/>
            <person name="Arredondo F.D."/>
            <person name="Baxter L."/>
            <person name="Bensasson D."/>
            <person name="Beynon J.L."/>
            <person name="Chapman J."/>
            <person name="Damasceno C.M."/>
            <person name="Dorrance A.E."/>
            <person name="Dou D."/>
            <person name="Dickerman A.W."/>
            <person name="Dubchak I.L."/>
            <person name="Garbelotto M."/>
            <person name="Gijzen M."/>
            <person name="Gordon S.G."/>
            <person name="Govers F."/>
            <person name="Grunwald N.J."/>
            <person name="Huang W."/>
            <person name="Ivors K.L."/>
            <person name="Jones R.W."/>
            <person name="Kamoun S."/>
            <person name="Krampis K."/>
            <person name="Lamour K.H."/>
            <person name="Lee M.K."/>
            <person name="McDonald W.H."/>
            <person name="Medina M."/>
            <person name="Meijer H.J."/>
            <person name="Nordberg E.K."/>
            <person name="Maclean D.J."/>
            <person name="Ospina-Giraldo M.D."/>
            <person name="Morris P.F."/>
            <person name="Phuntumart V."/>
            <person name="Putnam N.H."/>
            <person name="Rash S."/>
            <person name="Rose J.K."/>
            <person name="Sakihama Y."/>
            <person name="Salamov A.A."/>
            <person name="Savidor A."/>
            <person name="Scheuring C.F."/>
            <person name="Smith B.M."/>
            <person name="Sobral B.W."/>
            <person name="Terry A."/>
            <person name="Torto-Alalibo T.A."/>
            <person name="Win J."/>
            <person name="Xu Z."/>
            <person name="Zhang H."/>
            <person name="Grigoriev I.V."/>
            <person name="Rokhsar D.S."/>
            <person name="Boore J.L."/>
        </authorList>
    </citation>
    <scope>NUCLEOTIDE SEQUENCE [LARGE SCALE GENOMIC DNA]</scope>
    <source>
        <strain evidence="1 2">P6497</strain>
    </source>
</reference>
<dbReference type="OMA" id="WDIVERV"/>
<dbReference type="SMR" id="G4Z7D2"/>
<dbReference type="GO" id="GO:0003676">
    <property type="term" value="F:nucleic acid binding"/>
    <property type="evidence" value="ECO:0007669"/>
    <property type="project" value="InterPro"/>
</dbReference>
<protein>
    <recommendedName>
        <fullName evidence="3">RNase H type-1 domain-containing protein</fullName>
    </recommendedName>
</protein>
<dbReference type="STRING" id="1094619.G4Z7D2"/>
<accession>G4Z7D2</accession>
<evidence type="ECO:0000313" key="1">
    <source>
        <dbReference type="EMBL" id="EGZ19640.1"/>
    </source>
</evidence>
<feature type="non-terminal residue" evidence="1">
    <location>
        <position position="109"/>
    </location>
</feature>
<dbReference type="InterPro" id="IPR036397">
    <property type="entry name" value="RNaseH_sf"/>
</dbReference>
<dbReference type="KEGG" id="psoj:PHYSODRAFT_385436"/>
<dbReference type="RefSeq" id="XP_009522357.1">
    <property type="nucleotide sequence ID" value="XM_009524062.1"/>
</dbReference>
<dbReference type="SUPFAM" id="SSF53098">
    <property type="entry name" value="Ribonuclease H-like"/>
    <property type="match status" value="1"/>
</dbReference>
<dbReference type="AlphaFoldDB" id="G4Z7D2"/>
<feature type="non-terminal residue" evidence="1">
    <location>
        <position position="1"/>
    </location>
</feature>